<dbReference type="InterPro" id="IPR007343">
    <property type="entry name" value="Uncharacterised_pept_Zn_put"/>
</dbReference>
<proteinExistence type="predicted"/>
<dbReference type="PANTHER" id="PTHR30168:SF0">
    <property type="entry name" value="INNER MEMBRANE PROTEIN"/>
    <property type="match status" value="1"/>
</dbReference>
<dbReference type="PANTHER" id="PTHR30168">
    <property type="entry name" value="PUTATIVE MEMBRANE PROTEIN YPFJ"/>
    <property type="match status" value="1"/>
</dbReference>
<feature type="region of interest" description="Disordered" evidence="5">
    <location>
        <begin position="15"/>
        <end position="71"/>
    </location>
</feature>
<feature type="compositionally biased region" description="Low complexity" evidence="5">
    <location>
        <begin position="61"/>
        <end position="71"/>
    </location>
</feature>
<evidence type="ECO:0000256" key="2">
    <source>
        <dbReference type="ARBA" id="ARBA00022692"/>
    </source>
</evidence>
<organism evidence="6 7">
    <name type="scientific">Kribbella deserti</name>
    <dbReference type="NCBI Taxonomy" id="1926257"/>
    <lineage>
        <taxon>Bacteria</taxon>
        <taxon>Bacillati</taxon>
        <taxon>Actinomycetota</taxon>
        <taxon>Actinomycetes</taxon>
        <taxon>Propionibacteriales</taxon>
        <taxon>Kribbellaceae</taxon>
        <taxon>Kribbella</taxon>
    </lineage>
</organism>
<feature type="compositionally biased region" description="Low complexity" evidence="5">
    <location>
        <begin position="15"/>
        <end position="54"/>
    </location>
</feature>
<evidence type="ECO:0000313" key="7">
    <source>
        <dbReference type="Proteomes" id="UP001589890"/>
    </source>
</evidence>
<dbReference type="RefSeq" id="WP_380057459.1">
    <property type="nucleotide sequence ID" value="NZ_JBHLTC010000057.1"/>
</dbReference>
<protein>
    <submittedName>
        <fullName evidence="6">Neutral zinc metallopeptidase</fullName>
    </submittedName>
</protein>
<evidence type="ECO:0000256" key="4">
    <source>
        <dbReference type="ARBA" id="ARBA00023136"/>
    </source>
</evidence>
<keyword evidence="2" id="KW-0812">Transmembrane</keyword>
<gene>
    <name evidence="6" type="ORF">ACFFGN_35450</name>
</gene>
<evidence type="ECO:0000256" key="3">
    <source>
        <dbReference type="ARBA" id="ARBA00022989"/>
    </source>
</evidence>
<evidence type="ECO:0000256" key="5">
    <source>
        <dbReference type="SAM" id="MobiDB-lite"/>
    </source>
</evidence>
<keyword evidence="3" id="KW-1133">Transmembrane helix</keyword>
<dbReference type="Proteomes" id="UP001589890">
    <property type="component" value="Unassembled WGS sequence"/>
</dbReference>
<evidence type="ECO:0000313" key="6">
    <source>
        <dbReference type="EMBL" id="MFC0629415.1"/>
    </source>
</evidence>
<accession>A0ABV6QXP8</accession>
<dbReference type="Pfam" id="PF04228">
    <property type="entry name" value="Zn_peptidase"/>
    <property type="match status" value="1"/>
</dbReference>
<evidence type="ECO:0000256" key="1">
    <source>
        <dbReference type="ARBA" id="ARBA00004167"/>
    </source>
</evidence>
<keyword evidence="7" id="KW-1185">Reference proteome</keyword>
<name>A0ABV6QXP8_9ACTN</name>
<sequence length="312" mass="34266">MVAVVLIGGGAVVAAGLDNDEPTTGPTITPATTLPTLTPTTEPTTVPAPTSAAPTKPPTTAPTKKPTTKVTPRLTNTQIVTRNRIYFTGLLPASRCAEPSARPTSVAGVRAYYTRFLPCLNKAWRPAIVKAGYRYRSPRLLVFAGTTFNTPCGLASVTGYYCGATETIYLSAAKAISNYRQFDKVWTRADMAFTIAHEYGHHVQMMTGIMVASWDRQYDLAGKSAQLEESRRRELQASCFSAVFLGADKAYFPVTGNFGYWWRWAMANRGDQWNPVRDHGDKKWHAWWSMRGFNSKNPGLCNTYVASSTTVS</sequence>
<comment type="caution">
    <text evidence="6">The sequence shown here is derived from an EMBL/GenBank/DDBJ whole genome shotgun (WGS) entry which is preliminary data.</text>
</comment>
<dbReference type="EMBL" id="JBHLTC010000057">
    <property type="protein sequence ID" value="MFC0629415.1"/>
    <property type="molecule type" value="Genomic_DNA"/>
</dbReference>
<keyword evidence="4" id="KW-0472">Membrane</keyword>
<reference evidence="6 7" key="1">
    <citation type="submission" date="2024-09" db="EMBL/GenBank/DDBJ databases">
        <authorList>
            <person name="Sun Q."/>
            <person name="Mori K."/>
        </authorList>
    </citation>
    <scope>NUCLEOTIDE SEQUENCE [LARGE SCALE GENOMIC DNA]</scope>
    <source>
        <strain evidence="6 7">CGMCC 1.15906</strain>
    </source>
</reference>
<comment type="subcellular location">
    <subcellularLocation>
        <location evidence="1">Membrane</location>
        <topology evidence="1">Single-pass membrane protein</topology>
    </subcellularLocation>
</comment>